<gene>
    <name evidence="1" type="ORF">HID58_057644</name>
</gene>
<protein>
    <recommendedName>
        <fullName evidence="3">RING-type domain-containing protein</fullName>
    </recommendedName>
</protein>
<dbReference type="InterPro" id="IPR013083">
    <property type="entry name" value="Znf_RING/FYVE/PHD"/>
</dbReference>
<evidence type="ECO:0000313" key="1">
    <source>
        <dbReference type="EMBL" id="KAH0895215.1"/>
    </source>
</evidence>
<dbReference type="PANTHER" id="PTHR47384">
    <property type="entry name" value="E3 UBIQUITIN-PROTEIN LIGASE CCNB1IP1 HOMOLOG"/>
    <property type="match status" value="1"/>
</dbReference>
<organism evidence="1 2">
    <name type="scientific">Brassica napus</name>
    <name type="common">Rape</name>
    <dbReference type="NCBI Taxonomy" id="3708"/>
    <lineage>
        <taxon>Eukaryota</taxon>
        <taxon>Viridiplantae</taxon>
        <taxon>Streptophyta</taxon>
        <taxon>Embryophyta</taxon>
        <taxon>Tracheophyta</taxon>
        <taxon>Spermatophyta</taxon>
        <taxon>Magnoliopsida</taxon>
        <taxon>eudicotyledons</taxon>
        <taxon>Gunneridae</taxon>
        <taxon>Pentapetalae</taxon>
        <taxon>rosids</taxon>
        <taxon>malvids</taxon>
        <taxon>Brassicales</taxon>
        <taxon>Brassicaceae</taxon>
        <taxon>Brassiceae</taxon>
        <taxon>Brassica</taxon>
    </lineage>
</organism>
<comment type="caution">
    <text evidence="1">The sequence shown here is derived from an EMBL/GenBank/DDBJ whole genome shotgun (WGS) entry which is preliminary data.</text>
</comment>
<evidence type="ECO:0008006" key="3">
    <source>
        <dbReference type="Google" id="ProtNLM"/>
    </source>
</evidence>
<sequence length="183" mass="20691">MRCNACWREVEGRAISTTCGHLLCTEDANKILSNDGACPIFEHVLSKSLMKPVDINRNEEWLNVSVLDEVHTQGCYSISTFPALLYFHLTCPHSLPLCYQMAMAGISPQIRILFVNLVKQHCKVQHCKVQQTVIERDLEIPCKMNRVVAQCPQKCEGIQSKFSEKMEQAAESAMFSGWTIVTK</sequence>
<dbReference type="InterPro" id="IPR055328">
    <property type="entry name" value="HEI10-like"/>
</dbReference>
<dbReference type="Proteomes" id="UP000824890">
    <property type="component" value="Unassembled WGS sequence"/>
</dbReference>
<proteinExistence type="predicted"/>
<reference evidence="1 2" key="1">
    <citation type="submission" date="2021-05" db="EMBL/GenBank/DDBJ databases">
        <title>Genome Assembly of Synthetic Allotetraploid Brassica napus Reveals Homoeologous Exchanges between Subgenomes.</title>
        <authorList>
            <person name="Davis J.T."/>
        </authorList>
    </citation>
    <scope>NUCLEOTIDE SEQUENCE [LARGE SCALE GENOMIC DNA]</scope>
    <source>
        <strain evidence="2">cv. Da-Ae</strain>
        <tissue evidence="1">Seedling</tissue>
    </source>
</reference>
<dbReference type="PANTHER" id="PTHR47384:SF2">
    <property type="entry name" value="E3 UBIQUITIN-PROTEIN LIGASE CCNB1IP1 HOMOLOG"/>
    <property type="match status" value="1"/>
</dbReference>
<keyword evidence="2" id="KW-1185">Reference proteome</keyword>
<dbReference type="Gene3D" id="3.30.40.10">
    <property type="entry name" value="Zinc/RING finger domain, C3HC4 (zinc finger)"/>
    <property type="match status" value="1"/>
</dbReference>
<name>A0ABQ8ARN3_BRANA</name>
<evidence type="ECO:0000313" key="2">
    <source>
        <dbReference type="Proteomes" id="UP000824890"/>
    </source>
</evidence>
<accession>A0ABQ8ARN3</accession>
<dbReference type="EMBL" id="JAGKQM010000013">
    <property type="protein sequence ID" value="KAH0895215.1"/>
    <property type="molecule type" value="Genomic_DNA"/>
</dbReference>